<dbReference type="InterPro" id="IPR012675">
    <property type="entry name" value="Beta-grasp_dom_sf"/>
</dbReference>
<evidence type="ECO:0000313" key="10">
    <source>
        <dbReference type="EMBL" id="OAE23902.1"/>
    </source>
</evidence>
<keyword evidence="8" id="KW-0934">Plastid</keyword>
<evidence type="ECO:0000259" key="9">
    <source>
        <dbReference type="PROSITE" id="PS51085"/>
    </source>
</evidence>
<keyword evidence="6 8" id="KW-0408">Iron</keyword>
<keyword evidence="7 8" id="KW-0411">Iron-sulfur</keyword>
<keyword evidence="8" id="KW-0150">Chloroplast</keyword>
<dbReference type="PROSITE" id="PS51085">
    <property type="entry name" value="2FE2S_FER_2"/>
    <property type="match status" value="1"/>
</dbReference>
<comment type="cofactor">
    <cofactor evidence="8">
        <name>[2Fe-2S] cluster</name>
        <dbReference type="ChEBI" id="CHEBI:190135"/>
    </cofactor>
    <text evidence="8">Binds 1 [2Fe-2S] cluster.</text>
</comment>
<dbReference type="Proteomes" id="UP000077202">
    <property type="component" value="Unassembled WGS sequence"/>
</dbReference>
<dbReference type="CDD" id="cd00207">
    <property type="entry name" value="fer2"/>
    <property type="match status" value="1"/>
</dbReference>
<dbReference type="InterPro" id="IPR036010">
    <property type="entry name" value="2Fe-2S_ferredoxin-like_sf"/>
</dbReference>
<accession>A0A176VUD0</accession>
<keyword evidence="5 8" id="KW-0249">Electron transport</keyword>
<reference evidence="10" key="1">
    <citation type="submission" date="2016-03" db="EMBL/GenBank/DDBJ databases">
        <title>Mechanisms controlling the formation of the plant cell surface in tip-growing cells are functionally conserved among land plants.</title>
        <authorList>
            <person name="Honkanen S."/>
            <person name="Jones V.A."/>
            <person name="Morieri G."/>
            <person name="Champion C."/>
            <person name="Hetherington A.J."/>
            <person name="Kelly S."/>
            <person name="Saint-Marcoux D."/>
            <person name="Proust H."/>
            <person name="Prescott H."/>
            <person name="Dolan L."/>
        </authorList>
    </citation>
    <scope>NUCLEOTIDE SEQUENCE [LARGE SCALE GENOMIC DNA]</scope>
    <source>
        <tissue evidence="10">Whole gametophyte</tissue>
    </source>
</reference>
<dbReference type="AlphaFoldDB" id="A0A176VUD0"/>
<keyword evidence="4 8" id="KW-0479">Metal-binding</keyword>
<protein>
    <recommendedName>
        <fullName evidence="8">Ferredoxin</fullName>
    </recommendedName>
</protein>
<evidence type="ECO:0000256" key="5">
    <source>
        <dbReference type="ARBA" id="ARBA00022982"/>
    </source>
</evidence>
<evidence type="ECO:0000313" key="11">
    <source>
        <dbReference type="Proteomes" id="UP000077202"/>
    </source>
</evidence>
<dbReference type="InterPro" id="IPR001041">
    <property type="entry name" value="2Fe-2S_ferredoxin-type"/>
</dbReference>
<evidence type="ECO:0000256" key="2">
    <source>
        <dbReference type="ARBA" id="ARBA00022448"/>
    </source>
</evidence>
<name>A0A176VUD0_MARPO</name>
<evidence type="ECO:0000256" key="1">
    <source>
        <dbReference type="ARBA" id="ARBA00007874"/>
    </source>
</evidence>
<evidence type="ECO:0000256" key="6">
    <source>
        <dbReference type="ARBA" id="ARBA00023004"/>
    </source>
</evidence>
<dbReference type="GO" id="GO:0051537">
    <property type="term" value="F:2 iron, 2 sulfur cluster binding"/>
    <property type="evidence" value="ECO:0007669"/>
    <property type="project" value="UniProtKB-KW"/>
</dbReference>
<dbReference type="Pfam" id="PF00111">
    <property type="entry name" value="Fer2"/>
    <property type="match status" value="1"/>
</dbReference>
<sequence>MVLENVNNKSMAFRRGLREIGFELSGTRISELLERILWSREVQLTSALMALAQGVAGSVRGIAGLQKSAAVTHTPGPVERVQLNFPGIGGRVSREQCGGSRSLLSVSFRATEQQKRTVQCRATVYKVEMIHDGQTVMLDVPEGESILTVALENGMDVPYDCNLGVCMTCPAKLEKGSVDQSGGMLSDDVVERGYALMCVAYPESNCTIRTIPEEELLSLQLATANDA</sequence>
<proteinExistence type="inferred from homology"/>
<dbReference type="GO" id="GO:0022900">
    <property type="term" value="P:electron transport chain"/>
    <property type="evidence" value="ECO:0007669"/>
    <property type="project" value="InterPro"/>
</dbReference>
<comment type="similarity">
    <text evidence="1 8">Belongs to the 2Fe2S plant-type ferredoxin family.</text>
</comment>
<dbReference type="Gene3D" id="3.10.20.30">
    <property type="match status" value="1"/>
</dbReference>
<dbReference type="PANTHER" id="PTHR43112:SF9">
    <property type="entry name" value="FERREDOXIN C 1, CHLOROPLASTIC"/>
    <property type="match status" value="1"/>
</dbReference>
<comment type="caution">
    <text evidence="10">The sequence shown here is derived from an EMBL/GenBank/DDBJ whole genome shotgun (WGS) entry which is preliminary data.</text>
</comment>
<dbReference type="SUPFAM" id="SSF54292">
    <property type="entry name" value="2Fe-2S ferredoxin-like"/>
    <property type="match status" value="1"/>
</dbReference>
<evidence type="ECO:0000256" key="4">
    <source>
        <dbReference type="ARBA" id="ARBA00022723"/>
    </source>
</evidence>
<keyword evidence="11" id="KW-1185">Reference proteome</keyword>
<dbReference type="GO" id="GO:0046872">
    <property type="term" value="F:metal ion binding"/>
    <property type="evidence" value="ECO:0007669"/>
    <property type="project" value="UniProtKB-KW"/>
</dbReference>
<comment type="function">
    <text evidence="8">Ferredoxins are iron-sulfur proteins that transfer electrons in a wide variety of metabolic reactions.</text>
</comment>
<evidence type="ECO:0000256" key="7">
    <source>
        <dbReference type="ARBA" id="ARBA00023014"/>
    </source>
</evidence>
<comment type="subcellular location">
    <subcellularLocation>
        <location evidence="8">Plastid</location>
        <location evidence="8">Chloroplast</location>
    </subcellularLocation>
</comment>
<dbReference type="NCBIfam" id="TIGR02008">
    <property type="entry name" value="fdx_plant"/>
    <property type="match status" value="1"/>
</dbReference>
<organism evidence="10 11">
    <name type="scientific">Marchantia polymorpha subsp. ruderalis</name>
    <dbReference type="NCBI Taxonomy" id="1480154"/>
    <lineage>
        <taxon>Eukaryota</taxon>
        <taxon>Viridiplantae</taxon>
        <taxon>Streptophyta</taxon>
        <taxon>Embryophyta</taxon>
        <taxon>Marchantiophyta</taxon>
        <taxon>Marchantiopsida</taxon>
        <taxon>Marchantiidae</taxon>
        <taxon>Marchantiales</taxon>
        <taxon>Marchantiaceae</taxon>
        <taxon>Marchantia</taxon>
    </lineage>
</organism>
<dbReference type="GO" id="GO:0009055">
    <property type="term" value="F:electron transfer activity"/>
    <property type="evidence" value="ECO:0007669"/>
    <property type="project" value="InterPro"/>
</dbReference>
<keyword evidence="2 8" id="KW-0813">Transport</keyword>
<evidence type="ECO:0000256" key="8">
    <source>
        <dbReference type="RuleBase" id="RU364001"/>
    </source>
</evidence>
<gene>
    <name evidence="10" type="ORF">AXG93_1217s1140</name>
</gene>
<feature type="domain" description="2Fe-2S ferredoxin-type" evidence="9">
    <location>
        <begin position="125"/>
        <end position="214"/>
    </location>
</feature>
<dbReference type="GO" id="GO:0009507">
    <property type="term" value="C:chloroplast"/>
    <property type="evidence" value="ECO:0007669"/>
    <property type="project" value="UniProtKB-SubCell"/>
</dbReference>
<keyword evidence="3 8" id="KW-0001">2Fe-2S</keyword>
<dbReference type="EMBL" id="LVLJ01002730">
    <property type="protein sequence ID" value="OAE23902.1"/>
    <property type="molecule type" value="Genomic_DNA"/>
</dbReference>
<dbReference type="InterPro" id="IPR010241">
    <property type="entry name" value="Fd_pln"/>
</dbReference>
<dbReference type="PANTHER" id="PTHR43112">
    <property type="entry name" value="FERREDOXIN"/>
    <property type="match status" value="1"/>
</dbReference>
<evidence type="ECO:0000256" key="3">
    <source>
        <dbReference type="ARBA" id="ARBA00022714"/>
    </source>
</evidence>